<protein>
    <recommendedName>
        <fullName evidence="2">DDE-1 domain-containing protein</fullName>
    </recommendedName>
</protein>
<dbReference type="Proteomes" id="UP000235786">
    <property type="component" value="Unassembled WGS sequence"/>
</dbReference>
<evidence type="ECO:0000256" key="1">
    <source>
        <dbReference type="SAM" id="MobiDB-lite"/>
    </source>
</evidence>
<gene>
    <name evidence="3" type="ORF">L207DRAFT_548794</name>
</gene>
<sequence>MLCMLGSIKVLISKDDPRDYRGAGDGRWHYACSESGYTDSKISLEWLKRKLRVLICDGFGTHECFVNKILHCRLPSYTSYKLQPYDVGVFAPLKAAYRDEAKKLFQGGVNIAACGLFPLNLDRVLRVTPKPPAQLTIPKADEIEISFAERALLYNQKQILTRMNNEAKAKVISFEDIEVARAARAAKEVIKGKGKRGLKRKGATVEADEPEPEVARAAEEVINGKGKRGRKRKIAADEPEPEPEVALYTPVPWTAPVARMI</sequence>
<dbReference type="OrthoDB" id="5425890at2759"/>
<organism evidence="3 4">
    <name type="scientific">Hyaloscypha variabilis (strain UAMH 11265 / GT02V1 / F)</name>
    <name type="common">Meliniomyces variabilis</name>
    <dbReference type="NCBI Taxonomy" id="1149755"/>
    <lineage>
        <taxon>Eukaryota</taxon>
        <taxon>Fungi</taxon>
        <taxon>Dikarya</taxon>
        <taxon>Ascomycota</taxon>
        <taxon>Pezizomycotina</taxon>
        <taxon>Leotiomycetes</taxon>
        <taxon>Helotiales</taxon>
        <taxon>Hyaloscyphaceae</taxon>
        <taxon>Hyaloscypha</taxon>
        <taxon>Hyaloscypha variabilis</taxon>
    </lineage>
</organism>
<dbReference type="AlphaFoldDB" id="A0A2J6R084"/>
<feature type="domain" description="DDE-1" evidence="2">
    <location>
        <begin position="27"/>
        <end position="106"/>
    </location>
</feature>
<keyword evidence="4" id="KW-1185">Reference proteome</keyword>
<evidence type="ECO:0000259" key="2">
    <source>
        <dbReference type="Pfam" id="PF03184"/>
    </source>
</evidence>
<dbReference type="GO" id="GO:0003676">
    <property type="term" value="F:nucleic acid binding"/>
    <property type="evidence" value="ECO:0007669"/>
    <property type="project" value="InterPro"/>
</dbReference>
<dbReference type="EMBL" id="KZ613961">
    <property type="protein sequence ID" value="PMD31935.1"/>
    <property type="molecule type" value="Genomic_DNA"/>
</dbReference>
<reference evidence="3 4" key="1">
    <citation type="submission" date="2016-04" db="EMBL/GenBank/DDBJ databases">
        <title>A degradative enzymes factory behind the ericoid mycorrhizal symbiosis.</title>
        <authorList>
            <consortium name="DOE Joint Genome Institute"/>
            <person name="Martino E."/>
            <person name="Morin E."/>
            <person name="Grelet G."/>
            <person name="Kuo A."/>
            <person name="Kohler A."/>
            <person name="Daghino S."/>
            <person name="Barry K."/>
            <person name="Choi C."/>
            <person name="Cichocki N."/>
            <person name="Clum A."/>
            <person name="Copeland A."/>
            <person name="Hainaut M."/>
            <person name="Haridas S."/>
            <person name="Labutti K."/>
            <person name="Lindquist E."/>
            <person name="Lipzen A."/>
            <person name="Khouja H.-R."/>
            <person name="Murat C."/>
            <person name="Ohm R."/>
            <person name="Olson A."/>
            <person name="Spatafora J."/>
            <person name="Veneault-Fourrey C."/>
            <person name="Henrissat B."/>
            <person name="Grigoriev I."/>
            <person name="Martin F."/>
            <person name="Perotto S."/>
        </authorList>
    </citation>
    <scope>NUCLEOTIDE SEQUENCE [LARGE SCALE GENOMIC DNA]</scope>
    <source>
        <strain evidence="3 4">F</strain>
    </source>
</reference>
<proteinExistence type="predicted"/>
<dbReference type="InterPro" id="IPR004875">
    <property type="entry name" value="DDE_SF_endonuclease_dom"/>
</dbReference>
<evidence type="ECO:0000313" key="4">
    <source>
        <dbReference type="Proteomes" id="UP000235786"/>
    </source>
</evidence>
<name>A0A2J6R084_HYAVF</name>
<accession>A0A2J6R084</accession>
<dbReference type="Pfam" id="PF03184">
    <property type="entry name" value="DDE_1"/>
    <property type="match status" value="1"/>
</dbReference>
<evidence type="ECO:0000313" key="3">
    <source>
        <dbReference type="EMBL" id="PMD31935.1"/>
    </source>
</evidence>
<dbReference type="STRING" id="1149755.A0A2J6R084"/>
<feature type="region of interest" description="Disordered" evidence="1">
    <location>
        <begin position="209"/>
        <end position="244"/>
    </location>
</feature>